<dbReference type="SUPFAM" id="SSF49879">
    <property type="entry name" value="SMAD/FHA domain"/>
    <property type="match status" value="1"/>
</dbReference>
<keyword evidence="5" id="KW-0234">DNA repair</keyword>
<dbReference type="PANTHER" id="PTHR12162">
    <property type="entry name" value="NIBRIN-RELATED"/>
    <property type="match status" value="1"/>
</dbReference>
<evidence type="ECO:0000313" key="12">
    <source>
        <dbReference type="Proteomes" id="UP000298416"/>
    </source>
</evidence>
<keyword evidence="3" id="KW-0158">Chromosome</keyword>
<feature type="region of interest" description="Disordered" evidence="9">
    <location>
        <begin position="369"/>
        <end position="426"/>
    </location>
</feature>
<evidence type="ECO:0000256" key="6">
    <source>
        <dbReference type="ARBA" id="ARBA00023242"/>
    </source>
</evidence>
<evidence type="ECO:0000256" key="2">
    <source>
        <dbReference type="ARBA" id="ARBA00004286"/>
    </source>
</evidence>
<accession>A0A8X8W0S5</accession>
<dbReference type="Pfam" id="PF00498">
    <property type="entry name" value="FHA"/>
    <property type="match status" value="1"/>
</dbReference>
<dbReference type="GO" id="GO:0005694">
    <property type="term" value="C:chromosome"/>
    <property type="evidence" value="ECO:0007669"/>
    <property type="project" value="UniProtKB-SubCell"/>
</dbReference>
<name>A0A8X8W0S5_SALSN</name>
<dbReference type="CDD" id="cd22667">
    <property type="entry name" value="FHA_NBN"/>
    <property type="match status" value="1"/>
</dbReference>
<evidence type="ECO:0000256" key="7">
    <source>
        <dbReference type="ARBA" id="ARBA00023306"/>
    </source>
</evidence>
<gene>
    <name evidence="11" type="ORF">SASPL_154705</name>
</gene>
<dbReference type="GO" id="GO:0030870">
    <property type="term" value="C:Mre11 complex"/>
    <property type="evidence" value="ECO:0007669"/>
    <property type="project" value="InterPro"/>
</dbReference>
<keyword evidence="7" id="KW-0131">Cell cycle</keyword>
<dbReference type="PROSITE" id="PS50006">
    <property type="entry name" value="FHA_DOMAIN"/>
    <property type="match status" value="1"/>
</dbReference>
<dbReference type="InterPro" id="IPR040227">
    <property type="entry name" value="Nibrin-rel"/>
</dbReference>
<feature type="compositionally biased region" description="Basic and acidic residues" evidence="9">
    <location>
        <begin position="407"/>
        <end position="424"/>
    </location>
</feature>
<dbReference type="InterPro" id="IPR000253">
    <property type="entry name" value="FHA_dom"/>
</dbReference>
<evidence type="ECO:0000256" key="9">
    <source>
        <dbReference type="SAM" id="MobiDB-lite"/>
    </source>
</evidence>
<dbReference type="GO" id="GO:0003684">
    <property type="term" value="F:damaged DNA binding"/>
    <property type="evidence" value="ECO:0007669"/>
    <property type="project" value="TreeGrafter"/>
</dbReference>
<dbReference type="FunFam" id="2.60.200.20:FF:000017">
    <property type="entry name" value="Nibrin"/>
    <property type="match status" value="1"/>
</dbReference>
<evidence type="ECO:0000313" key="11">
    <source>
        <dbReference type="EMBL" id="KAG6385824.1"/>
    </source>
</evidence>
<dbReference type="AlphaFoldDB" id="A0A8X8W0S5"/>
<dbReference type="GO" id="GO:0007095">
    <property type="term" value="P:mitotic G2 DNA damage checkpoint signaling"/>
    <property type="evidence" value="ECO:0007669"/>
    <property type="project" value="InterPro"/>
</dbReference>
<dbReference type="InterPro" id="IPR008984">
    <property type="entry name" value="SMAD_FHA_dom_sf"/>
</dbReference>
<proteinExistence type="inferred from homology"/>
<evidence type="ECO:0000256" key="1">
    <source>
        <dbReference type="ARBA" id="ARBA00004123"/>
    </source>
</evidence>
<sequence length="614" mass="68279">MVWSLFPVDPLPGENEYYIFKKGTYKVGRKGCDIIITKDKGVSRVHAEIIVNEMVGMDNLENIHSDNSSKVQIRDCSKYGTFIGRNLDSKEKVHEFPNKEATLKDGDVITFGTGIAQYRLVHLYYKIAFYGSQSKKVGKLVTLKVISRSASVTQAWTSKCTHMVIDDFTPINDEIINSIVARKPLVRFSWIEVVAGKTFSTEIPSLLSHAPTLTLEGASLKVADSQSREQCLAGYTFMLDSKHKYKFKEKMRMLLEAGGAKVVYTETSDQCSQITGMNTRDNLVCVVPVGMTSSCGNFKKFSYLPTVNEMELISAVVSGHLDLSVMASAPVLVTSSCSTDETVVADSDVEMETATSVPENVVHVIESTEHDSVAKTEAGATDPGSQGFLHPKGETPKLDSPYWSSISRDRDEHMTRNDEGHPSDSENVDIIYSESLIVRESSSAQFDQSTRNGQAANFKCFRKMSVPSGNSFSNLIPFSEDSDYGNEDVCIAYIVYAVVKNSSIWKAVILSVTNGLVNSRRPRLRRLEVCRHNHVNIIPYCVDKTGELEADEVEVLGEVQVDDRLQRMSSKPEDLEYCQQKSHNNYFLHSRSAYSIINTGGGLDDRLVLNYLRG</sequence>
<dbReference type="Proteomes" id="UP000298416">
    <property type="component" value="Unassembled WGS sequence"/>
</dbReference>
<dbReference type="Gene3D" id="2.60.200.20">
    <property type="match status" value="1"/>
</dbReference>
<comment type="caution">
    <text evidence="11">The sequence shown here is derived from an EMBL/GenBank/DDBJ whole genome shotgun (WGS) entry which is preliminary data.</text>
</comment>
<evidence type="ECO:0000259" key="10">
    <source>
        <dbReference type="PROSITE" id="PS50006"/>
    </source>
</evidence>
<evidence type="ECO:0000256" key="8">
    <source>
        <dbReference type="ARBA" id="ARBA00044757"/>
    </source>
</evidence>
<evidence type="ECO:0000256" key="4">
    <source>
        <dbReference type="ARBA" id="ARBA00022763"/>
    </source>
</evidence>
<protein>
    <recommendedName>
        <fullName evidence="10">FHA domain-containing protein</fullName>
    </recommendedName>
</protein>
<organism evidence="11">
    <name type="scientific">Salvia splendens</name>
    <name type="common">Scarlet sage</name>
    <dbReference type="NCBI Taxonomy" id="180675"/>
    <lineage>
        <taxon>Eukaryota</taxon>
        <taxon>Viridiplantae</taxon>
        <taxon>Streptophyta</taxon>
        <taxon>Embryophyta</taxon>
        <taxon>Tracheophyta</taxon>
        <taxon>Spermatophyta</taxon>
        <taxon>Magnoliopsida</taxon>
        <taxon>eudicotyledons</taxon>
        <taxon>Gunneridae</taxon>
        <taxon>Pentapetalae</taxon>
        <taxon>asterids</taxon>
        <taxon>lamiids</taxon>
        <taxon>Lamiales</taxon>
        <taxon>Lamiaceae</taxon>
        <taxon>Nepetoideae</taxon>
        <taxon>Mentheae</taxon>
        <taxon>Salviinae</taxon>
        <taxon>Salvia</taxon>
        <taxon>Salvia subgen. Calosphace</taxon>
        <taxon>core Calosphace</taxon>
    </lineage>
</organism>
<reference evidence="11" key="1">
    <citation type="submission" date="2018-01" db="EMBL/GenBank/DDBJ databases">
        <authorList>
            <person name="Mao J.F."/>
        </authorList>
    </citation>
    <scope>NUCLEOTIDE SEQUENCE</scope>
    <source>
        <strain evidence="11">Huo1</strain>
        <tissue evidence="11">Leaf</tissue>
    </source>
</reference>
<feature type="domain" description="FHA" evidence="10">
    <location>
        <begin position="25"/>
        <end position="83"/>
    </location>
</feature>
<keyword evidence="6" id="KW-0539">Nucleus</keyword>
<evidence type="ECO:0000256" key="5">
    <source>
        <dbReference type="ARBA" id="ARBA00023204"/>
    </source>
</evidence>
<dbReference type="GO" id="GO:0000724">
    <property type="term" value="P:double-strand break repair via homologous recombination"/>
    <property type="evidence" value="ECO:0007669"/>
    <property type="project" value="TreeGrafter"/>
</dbReference>
<keyword evidence="12" id="KW-1185">Reference proteome</keyword>
<keyword evidence="4" id="KW-0227">DNA damage</keyword>
<evidence type="ECO:0000256" key="3">
    <source>
        <dbReference type="ARBA" id="ARBA00022454"/>
    </source>
</evidence>
<dbReference type="EMBL" id="PNBA02000022">
    <property type="protein sequence ID" value="KAG6385824.1"/>
    <property type="molecule type" value="Genomic_DNA"/>
</dbReference>
<reference evidence="11" key="2">
    <citation type="submission" date="2020-08" db="EMBL/GenBank/DDBJ databases">
        <title>Plant Genome Project.</title>
        <authorList>
            <person name="Zhang R.-G."/>
        </authorList>
    </citation>
    <scope>NUCLEOTIDE SEQUENCE</scope>
    <source>
        <strain evidence="11">Huo1</strain>
        <tissue evidence="11">Leaf</tissue>
    </source>
</reference>
<comment type="similarity">
    <text evidence="8">Belongs to the Nibrin family.</text>
</comment>
<dbReference type="PANTHER" id="PTHR12162:SF0">
    <property type="entry name" value="NIBRIN"/>
    <property type="match status" value="1"/>
</dbReference>
<comment type="subcellular location">
    <subcellularLocation>
        <location evidence="2">Chromosome</location>
    </subcellularLocation>
    <subcellularLocation>
        <location evidence="1">Nucleus</location>
    </subcellularLocation>
</comment>